<dbReference type="SMART" id="SM00448">
    <property type="entry name" value="REC"/>
    <property type="match status" value="1"/>
</dbReference>
<reference evidence="11" key="1">
    <citation type="submission" date="2015-07" db="EMBL/GenBank/DDBJ databases">
        <authorList>
            <person name="Wibberg D."/>
        </authorList>
    </citation>
    <scope>NUCLEOTIDE SEQUENCE [LARGE SCALE GENOMIC DNA]</scope>
</reference>
<keyword evidence="7" id="KW-1133">Transmembrane helix</keyword>
<dbReference type="CDD" id="cd00082">
    <property type="entry name" value="HisKA"/>
    <property type="match status" value="1"/>
</dbReference>
<keyword evidence="7" id="KW-0472">Membrane</keyword>
<sequence>MRGDAAQLEAPGLILAAKQLKNDRLVRIFESFLEYRACIGRFIIQAIVTVWSGGWMYGPQPILHEEARSVFPVTAALLAVSLVWMVLVRRRIIPASDWLDGAGFAMNLLFIGIQTYYSFILLIWLNAFLPFIAIAAVARYGKKAIKPALIGIFVLLLLTAPQGYWLSRPAYFVYAVALTVVLPLMVARMVLAMQEIAFQALASRETQSRFISTMSHELRTPLNAIINCAQLIDARSLQREQQDLMRVVSANANALRHRVNEVLDVASIDGDRLRLVEKPLNMLDVMNTVQAVCANAASAKGVTIGWQIEAPETPFLMGDEGRIEQVITNLVTNAIKFTPAGGMVDLTIAATPVEGRWNMLVTVVDTGIGIPDSKKEAIFAPFQQLSSGSSRTEGGVGLGLYIARSVCEAMGGTLSVRDNPAGGSVFRWQFSAPAAVLDSSRSLDLHEALSEHRETVPSLHCLVFEDMEMNRVVIDNLLSRAGHRVTFHADGRDAVSRIQASSPDIVFLDLHMPGTSGWDALHEVAGNVARLPPIIVLTADTRSDSVRDAMSSGISGYLAKPINAHELLAAIRHHAARRPPGSEG</sequence>
<dbReference type="SUPFAM" id="SSF52172">
    <property type="entry name" value="CheY-like"/>
    <property type="match status" value="1"/>
</dbReference>
<evidence type="ECO:0000313" key="11">
    <source>
        <dbReference type="Proteomes" id="UP000046187"/>
    </source>
</evidence>
<dbReference type="Pfam" id="PF00072">
    <property type="entry name" value="Response_reg"/>
    <property type="match status" value="1"/>
</dbReference>
<evidence type="ECO:0000256" key="6">
    <source>
        <dbReference type="PROSITE-ProRule" id="PRU00169"/>
    </source>
</evidence>
<dbReference type="EMBL" id="CXOI01000006">
    <property type="protein sequence ID" value="CTP83215.1"/>
    <property type="molecule type" value="Genomic_DNA"/>
</dbReference>
<dbReference type="InterPro" id="IPR036097">
    <property type="entry name" value="HisK_dim/P_sf"/>
</dbReference>
<dbReference type="PROSITE" id="PS50109">
    <property type="entry name" value="HIS_KIN"/>
    <property type="match status" value="1"/>
</dbReference>
<evidence type="ECO:0000259" key="9">
    <source>
        <dbReference type="PROSITE" id="PS50110"/>
    </source>
</evidence>
<dbReference type="PANTHER" id="PTHR43047">
    <property type="entry name" value="TWO-COMPONENT HISTIDINE PROTEIN KINASE"/>
    <property type="match status" value="1"/>
</dbReference>
<proteinExistence type="predicted"/>
<dbReference type="GO" id="GO:0000155">
    <property type="term" value="F:phosphorelay sensor kinase activity"/>
    <property type="evidence" value="ECO:0007669"/>
    <property type="project" value="InterPro"/>
</dbReference>
<keyword evidence="11" id="KW-1185">Reference proteome</keyword>
<dbReference type="SMART" id="SM00388">
    <property type="entry name" value="HisKA"/>
    <property type="match status" value="1"/>
</dbReference>
<keyword evidence="7" id="KW-0812">Transmembrane</keyword>
<dbReference type="InterPro" id="IPR036890">
    <property type="entry name" value="HATPase_C_sf"/>
</dbReference>
<organism evidence="10 11">
    <name type="scientific">Xanthomonas graminis pv. arrhenatheri LMG 727</name>
    <dbReference type="NCBI Taxonomy" id="1195923"/>
    <lineage>
        <taxon>Bacteria</taxon>
        <taxon>Pseudomonadati</taxon>
        <taxon>Pseudomonadota</taxon>
        <taxon>Gammaproteobacteria</taxon>
        <taxon>Lysobacterales</taxon>
        <taxon>Lysobacteraceae</taxon>
        <taxon>Xanthomonas</taxon>
        <taxon>Xanthomonas translucens group</taxon>
        <taxon>Xanthomonas graminis</taxon>
    </lineage>
</organism>
<dbReference type="Gene3D" id="3.40.50.2300">
    <property type="match status" value="1"/>
</dbReference>
<dbReference type="InterPro" id="IPR004358">
    <property type="entry name" value="Sig_transdc_His_kin-like_C"/>
</dbReference>
<feature type="transmembrane region" description="Helical" evidence="7">
    <location>
        <begin position="148"/>
        <end position="165"/>
    </location>
</feature>
<dbReference type="SUPFAM" id="SSF47384">
    <property type="entry name" value="Homodimeric domain of signal transducing histidine kinase"/>
    <property type="match status" value="1"/>
</dbReference>
<dbReference type="InterPro" id="IPR005467">
    <property type="entry name" value="His_kinase_dom"/>
</dbReference>
<dbReference type="Gene3D" id="3.30.565.10">
    <property type="entry name" value="Histidine kinase-like ATPase, C-terminal domain"/>
    <property type="match status" value="1"/>
</dbReference>
<evidence type="ECO:0000259" key="8">
    <source>
        <dbReference type="PROSITE" id="PS50109"/>
    </source>
</evidence>
<evidence type="ECO:0000256" key="3">
    <source>
        <dbReference type="ARBA" id="ARBA00022553"/>
    </source>
</evidence>
<dbReference type="Pfam" id="PF02518">
    <property type="entry name" value="HATPase_c"/>
    <property type="match status" value="1"/>
</dbReference>
<accession>A0A0K2ZIM6</accession>
<evidence type="ECO:0000256" key="4">
    <source>
        <dbReference type="ARBA" id="ARBA00022679"/>
    </source>
</evidence>
<feature type="transmembrane region" description="Helical" evidence="7">
    <location>
        <begin position="38"/>
        <end position="57"/>
    </location>
</feature>
<dbReference type="PRINTS" id="PR00344">
    <property type="entry name" value="BCTRLSENSOR"/>
</dbReference>
<dbReference type="Gene3D" id="1.10.287.130">
    <property type="match status" value="1"/>
</dbReference>
<dbReference type="Pfam" id="PF00512">
    <property type="entry name" value="HisKA"/>
    <property type="match status" value="1"/>
</dbReference>
<keyword evidence="4" id="KW-0808">Transferase</keyword>
<dbReference type="PROSITE" id="PS50110">
    <property type="entry name" value="RESPONSE_REGULATORY"/>
    <property type="match status" value="1"/>
</dbReference>
<dbReference type="PANTHER" id="PTHR43047:SF64">
    <property type="entry name" value="HISTIDINE KINASE CONTAINING CHEY-HOMOLOGOUS RECEIVER DOMAIN AND PAS DOMAIN-RELATED"/>
    <property type="match status" value="1"/>
</dbReference>
<dbReference type="InterPro" id="IPR003661">
    <property type="entry name" value="HisK_dim/P_dom"/>
</dbReference>
<dbReference type="InterPro" id="IPR003594">
    <property type="entry name" value="HATPase_dom"/>
</dbReference>
<evidence type="ECO:0000313" key="10">
    <source>
        <dbReference type="EMBL" id="CTP83215.1"/>
    </source>
</evidence>
<protein>
    <recommendedName>
        <fullName evidence="2">histidine kinase</fullName>
        <ecNumber evidence="2">2.7.13.3</ecNumber>
    </recommendedName>
</protein>
<dbReference type="EC" id="2.7.13.3" evidence="2"/>
<feature type="transmembrane region" description="Helical" evidence="7">
    <location>
        <begin position="171"/>
        <end position="191"/>
    </location>
</feature>
<dbReference type="InterPro" id="IPR001789">
    <property type="entry name" value="Sig_transdc_resp-reg_receiver"/>
</dbReference>
<keyword evidence="3 6" id="KW-0597">Phosphoprotein</keyword>
<dbReference type="RefSeq" id="WP_053834156.1">
    <property type="nucleotide sequence ID" value="NZ_CXOI01000006.1"/>
</dbReference>
<dbReference type="AlphaFoldDB" id="A0A0K2ZIM6"/>
<evidence type="ECO:0000256" key="2">
    <source>
        <dbReference type="ARBA" id="ARBA00012438"/>
    </source>
</evidence>
<keyword evidence="5 10" id="KW-0418">Kinase</keyword>
<evidence type="ECO:0000256" key="5">
    <source>
        <dbReference type="ARBA" id="ARBA00022777"/>
    </source>
</evidence>
<feature type="modified residue" description="4-aspartylphosphate" evidence="6">
    <location>
        <position position="509"/>
    </location>
</feature>
<feature type="transmembrane region" description="Helical" evidence="7">
    <location>
        <begin position="69"/>
        <end position="87"/>
    </location>
</feature>
<feature type="domain" description="Histidine kinase" evidence="8">
    <location>
        <begin position="213"/>
        <end position="434"/>
    </location>
</feature>
<feature type="domain" description="Response regulatory" evidence="9">
    <location>
        <begin position="460"/>
        <end position="575"/>
    </location>
</feature>
<dbReference type="Proteomes" id="UP000046187">
    <property type="component" value="Unassembled WGS sequence"/>
</dbReference>
<dbReference type="SMART" id="SM00387">
    <property type="entry name" value="HATPase_c"/>
    <property type="match status" value="1"/>
</dbReference>
<feature type="transmembrane region" description="Helical" evidence="7">
    <location>
        <begin position="123"/>
        <end position="141"/>
    </location>
</feature>
<dbReference type="SUPFAM" id="SSF55874">
    <property type="entry name" value="ATPase domain of HSP90 chaperone/DNA topoisomerase II/histidine kinase"/>
    <property type="match status" value="1"/>
</dbReference>
<comment type="catalytic activity">
    <reaction evidence="1">
        <text>ATP + protein L-histidine = ADP + protein N-phospho-L-histidine.</text>
        <dbReference type="EC" id="2.7.13.3"/>
    </reaction>
</comment>
<evidence type="ECO:0000256" key="1">
    <source>
        <dbReference type="ARBA" id="ARBA00000085"/>
    </source>
</evidence>
<dbReference type="CDD" id="cd17546">
    <property type="entry name" value="REC_hyHK_CKI1_RcsC-like"/>
    <property type="match status" value="1"/>
</dbReference>
<name>A0A0K2ZIM6_9XANT</name>
<dbReference type="InterPro" id="IPR011006">
    <property type="entry name" value="CheY-like_superfamily"/>
</dbReference>
<gene>
    <name evidence="10" type="ORF">XTALMG727_0555</name>
</gene>
<evidence type="ECO:0000256" key="7">
    <source>
        <dbReference type="SAM" id="Phobius"/>
    </source>
</evidence>